<dbReference type="Proteomes" id="UP000325081">
    <property type="component" value="Unassembled WGS sequence"/>
</dbReference>
<proteinExistence type="predicted"/>
<comment type="caution">
    <text evidence="2">The sequence shown here is derived from an EMBL/GenBank/DDBJ whole genome shotgun (WGS) entry which is preliminary data.</text>
</comment>
<sequence length="125" mass="14234">MITSKNYWACGPPPNIPTATAVTLAPPSNCPYPYHQALDPQNRTSPKTLRSSFPGDPQNRPNPGPTSRCLACPKTLKMMTCHPSSSSPVFSSPPWIFFYHKHMREREREREREICVWSLEGFEKM</sequence>
<feature type="region of interest" description="Disordered" evidence="1">
    <location>
        <begin position="33"/>
        <end position="68"/>
    </location>
</feature>
<evidence type="ECO:0000313" key="2">
    <source>
        <dbReference type="EMBL" id="GER31429.1"/>
    </source>
</evidence>
<protein>
    <submittedName>
        <fullName evidence="2">Highly ABA-induced PP2C gene 3</fullName>
    </submittedName>
</protein>
<accession>A0A5A7PF88</accession>
<dbReference type="EMBL" id="BKCP01004483">
    <property type="protein sequence ID" value="GER31429.1"/>
    <property type="molecule type" value="Genomic_DNA"/>
</dbReference>
<keyword evidence="3" id="KW-1185">Reference proteome</keyword>
<name>A0A5A7PF88_STRAF</name>
<dbReference type="AlphaFoldDB" id="A0A5A7PF88"/>
<feature type="compositionally biased region" description="Polar residues" evidence="1">
    <location>
        <begin position="39"/>
        <end position="51"/>
    </location>
</feature>
<gene>
    <name evidence="2" type="ORF">STAS_07441</name>
</gene>
<reference evidence="3" key="1">
    <citation type="journal article" date="2019" name="Curr. Biol.">
        <title>Genome Sequence of Striga asiatica Provides Insight into the Evolution of Plant Parasitism.</title>
        <authorList>
            <person name="Yoshida S."/>
            <person name="Kim S."/>
            <person name="Wafula E.K."/>
            <person name="Tanskanen J."/>
            <person name="Kim Y.M."/>
            <person name="Honaas L."/>
            <person name="Yang Z."/>
            <person name="Spallek T."/>
            <person name="Conn C.E."/>
            <person name="Ichihashi Y."/>
            <person name="Cheong K."/>
            <person name="Cui S."/>
            <person name="Der J.P."/>
            <person name="Gundlach H."/>
            <person name="Jiao Y."/>
            <person name="Hori C."/>
            <person name="Ishida J.K."/>
            <person name="Kasahara H."/>
            <person name="Kiba T."/>
            <person name="Kim M.S."/>
            <person name="Koo N."/>
            <person name="Laohavisit A."/>
            <person name="Lee Y.H."/>
            <person name="Lumba S."/>
            <person name="McCourt P."/>
            <person name="Mortimer J.C."/>
            <person name="Mutuku J.M."/>
            <person name="Nomura T."/>
            <person name="Sasaki-Sekimoto Y."/>
            <person name="Seto Y."/>
            <person name="Wang Y."/>
            <person name="Wakatake T."/>
            <person name="Sakakibara H."/>
            <person name="Demura T."/>
            <person name="Yamaguchi S."/>
            <person name="Yoneyama K."/>
            <person name="Manabe R.I."/>
            <person name="Nelson D.C."/>
            <person name="Schulman A.H."/>
            <person name="Timko M.P."/>
            <person name="dePamphilis C.W."/>
            <person name="Choi D."/>
            <person name="Shirasu K."/>
        </authorList>
    </citation>
    <scope>NUCLEOTIDE SEQUENCE [LARGE SCALE GENOMIC DNA]</scope>
    <source>
        <strain evidence="3">cv. UVA1</strain>
    </source>
</reference>
<evidence type="ECO:0000313" key="3">
    <source>
        <dbReference type="Proteomes" id="UP000325081"/>
    </source>
</evidence>
<organism evidence="2 3">
    <name type="scientific">Striga asiatica</name>
    <name type="common">Asiatic witchweed</name>
    <name type="synonym">Buchnera asiatica</name>
    <dbReference type="NCBI Taxonomy" id="4170"/>
    <lineage>
        <taxon>Eukaryota</taxon>
        <taxon>Viridiplantae</taxon>
        <taxon>Streptophyta</taxon>
        <taxon>Embryophyta</taxon>
        <taxon>Tracheophyta</taxon>
        <taxon>Spermatophyta</taxon>
        <taxon>Magnoliopsida</taxon>
        <taxon>eudicotyledons</taxon>
        <taxon>Gunneridae</taxon>
        <taxon>Pentapetalae</taxon>
        <taxon>asterids</taxon>
        <taxon>lamiids</taxon>
        <taxon>Lamiales</taxon>
        <taxon>Orobanchaceae</taxon>
        <taxon>Buchnereae</taxon>
        <taxon>Striga</taxon>
    </lineage>
</organism>
<evidence type="ECO:0000256" key="1">
    <source>
        <dbReference type="SAM" id="MobiDB-lite"/>
    </source>
</evidence>